<dbReference type="Proteomes" id="UP000317722">
    <property type="component" value="Unassembled WGS sequence"/>
</dbReference>
<dbReference type="EMBL" id="RCZM01000006">
    <property type="protein sequence ID" value="TPG13915.1"/>
    <property type="molecule type" value="Genomic_DNA"/>
</dbReference>
<proteinExistence type="predicted"/>
<evidence type="ECO:0000313" key="1">
    <source>
        <dbReference type="EMBL" id="TPG13915.1"/>
    </source>
</evidence>
<sequence length="150" mass="16311">MQNAVVNLTLDGPPTVSEEECSDCGAHFTLTKNFVLDGDGPYAIAFAALHQHGGEFEAWIDVILGTFEGAADDDRTTFGARVGPVDSSREPAATAVQAAIPYEDGQTWGTKLGRQEALAHPRITDFWIVVDFILETDPHVNHHVYGHLDH</sequence>
<accession>A0A502CJS8</accession>
<keyword evidence="2" id="KW-1185">Reference proteome</keyword>
<reference evidence="1 2" key="1">
    <citation type="journal article" date="2019" name="Environ. Microbiol.">
        <title>Species interactions and distinct microbial communities in high Arctic permafrost affected cryosols are associated with the CH4 and CO2 gas fluxes.</title>
        <authorList>
            <person name="Altshuler I."/>
            <person name="Hamel J."/>
            <person name="Turney S."/>
            <person name="Magnuson E."/>
            <person name="Levesque R."/>
            <person name="Greer C."/>
            <person name="Whyte L.G."/>
        </authorList>
    </citation>
    <scope>NUCLEOTIDE SEQUENCE [LARGE SCALE GENOMIC DNA]</scope>
    <source>
        <strain evidence="1 2">S9.3A</strain>
    </source>
</reference>
<dbReference type="OrthoDB" id="8779559at2"/>
<name>A0A502CJS8_9MICO</name>
<organism evidence="1 2">
    <name type="scientific">Pedococcus bigeumensis</name>
    <dbReference type="NCBI Taxonomy" id="433644"/>
    <lineage>
        <taxon>Bacteria</taxon>
        <taxon>Bacillati</taxon>
        <taxon>Actinomycetota</taxon>
        <taxon>Actinomycetes</taxon>
        <taxon>Micrococcales</taxon>
        <taxon>Intrasporangiaceae</taxon>
        <taxon>Pedococcus</taxon>
    </lineage>
</organism>
<protein>
    <submittedName>
        <fullName evidence="1">Uncharacterized protein</fullName>
    </submittedName>
</protein>
<comment type="caution">
    <text evidence="1">The sequence shown here is derived from an EMBL/GenBank/DDBJ whole genome shotgun (WGS) entry which is preliminary data.</text>
</comment>
<evidence type="ECO:0000313" key="2">
    <source>
        <dbReference type="Proteomes" id="UP000317722"/>
    </source>
</evidence>
<gene>
    <name evidence="1" type="ORF">EAH86_16945</name>
</gene>
<dbReference type="AlphaFoldDB" id="A0A502CJS8"/>